<protein>
    <submittedName>
        <fullName evidence="2">Uncharacterized protein</fullName>
    </submittedName>
</protein>
<sequence>MFGLLTYIAHRSGPDRSAGPRATDTDAIGVSPHASPDNGMTAPSDASRWPIGASSGSTLEMSPSRDGYFEQ</sequence>
<comment type="caution">
    <text evidence="2">The sequence shown here is derived from an EMBL/GenBank/DDBJ whole genome shotgun (WGS) entry which is preliminary data.</text>
</comment>
<evidence type="ECO:0000313" key="3">
    <source>
        <dbReference type="Proteomes" id="UP000011511"/>
    </source>
</evidence>
<dbReference type="Proteomes" id="UP000011511">
    <property type="component" value="Unassembled WGS sequence"/>
</dbReference>
<name>L9ZEF8_NATA2</name>
<dbReference type="EMBL" id="AOIK01000043">
    <property type="protein sequence ID" value="ELY83533.1"/>
    <property type="molecule type" value="Genomic_DNA"/>
</dbReference>
<reference evidence="2 3" key="1">
    <citation type="journal article" date="2014" name="PLoS Genet.">
        <title>Phylogenetically driven sequencing of extremely halophilic archaea reveals strategies for static and dynamic osmo-response.</title>
        <authorList>
            <person name="Becker E.A."/>
            <person name="Seitzer P.M."/>
            <person name="Tritt A."/>
            <person name="Larsen D."/>
            <person name="Krusor M."/>
            <person name="Yao A.I."/>
            <person name="Wu D."/>
            <person name="Madern D."/>
            <person name="Eisen J.A."/>
            <person name="Darling A.E."/>
            <person name="Facciotti M.T."/>
        </authorList>
    </citation>
    <scope>NUCLEOTIDE SEQUENCE [LARGE SCALE GENOMIC DNA]</scope>
    <source>
        <strain evidence="2 3">JCM 12890</strain>
    </source>
</reference>
<proteinExistence type="predicted"/>
<gene>
    <name evidence="2" type="ORF">C485_17312</name>
</gene>
<dbReference type="PATRIC" id="fig|1227494.3.peg.3484"/>
<dbReference type="AlphaFoldDB" id="L9ZEF8"/>
<evidence type="ECO:0000313" key="2">
    <source>
        <dbReference type="EMBL" id="ELY83533.1"/>
    </source>
</evidence>
<keyword evidence="3" id="KW-1185">Reference proteome</keyword>
<feature type="region of interest" description="Disordered" evidence="1">
    <location>
        <begin position="10"/>
        <end position="71"/>
    </location>
</feature>
<organism evidence="2 3">
    <name type="scientific">Natrinema altunense (strain JCM 12890 / CGMCC 1.3731 / AJ2)</name>
    <dbReference type="NCBI Taxonomy" id="1227494"/>
    <lineage>
        <taxon>Archaea</taxon>
        <taxon>Methanobacteriati</taxon>
        <taxon>Methanobacteriota</taxon>
        <taxon>Stenosarchaea group</taxon>
        <taxon>Halobacteria</taxon>
        <taxon>Halobacteriales</taxon>
        <taxon>Natrialbaceae</taxon>
        <taxon>Natrinema</taxon>
    </lineage>
</organism>
<evidence type="ECO:0000256" key="1">
    <source>
        <dbReference type="SAM" id="MobiDB-lite"/>
    </source>
</evidence>
<accession>L9ZEF8</accession>